<keyword evidence="2" id="KW-0732">Signal</keyword>
<organism evidence="3 4">
    <name type="scientific">Aphis craccivora</name>
    <name type="common">Cowpea aphid</name>
    <dbReference type="NCBI Taxonomy" id="307492"/>
    <lineage>
        <taxon>Eukaryota</taxon>
        <taxon>Metazoa</taxon>
        <taxon>Ecdysozoa</taxon>
        <taxon>Arthropoda</taxon>
        <taxon>Hexapoda</taxon>
        <taxon>Insecta</taxon>
        <taxon>Pterygota</taxon>
        <taxon>Neoptera</taxon>
        <taxon>Paraneoptera</taxon>
        <taxon>Hemiptera</taxon>
        <taxon>Sternorrhyncha</taxon>
        <taxon>Aphidomorpha</taxon>
        <taxon>Aphidoidea</taxon>
        <taxon>Aphididae</taxon>
        <taxon>Aphidini</taxon>
        <taxon>Aphis</taxon>
        <taxon>Aphis</taxon>
    </lineage>
</organism>
<reference evidence="3 4" key="1">
    <citation type="submission" date="2019-08" db="EMBL/GenBank/DDBJ databases">
        <title>Whole genome of Aphis craccivora.</title>
        <authorList>
            <person name="Voronova N.V."/>
            <person name="Shulinski R.S."/>
            <person name="Bandarenka Y.V."/>
            <person name="Zhorov D.G."/>
            <person name="Warner D."/>
        </authorList>
    </citation>
    <scope>NUCLEOTIDE SEQUENCE [LARGE SCALE GENOMIC DNA]</scope>
    <source>
        <strain evidence="3">180601</strain>
        <tissue evidence="3">Whole Body</tissue>
    </source>
</reference>
<dbReference type="EMBL" id="VUJU01000857">
    <property type="protein sequence ID" value="KAF0767982.1"/>
    <property type="molecule type" value="Genomic_DNA"/>
</dbReference>
<feature type="chain" id="PRO_5026171222" evidence="2">
    <location>
        <begin position="23"/>
        <end position="99"/>
    </location>
</feature>
<protein>
    <submittedName>
        <fullName evidence="3">Uncharacterized protein</fullName>
    </submittedName>
</protein>
<keyword evidence="4" id="KW-1185">Reference proteome</keyword>
<evidence type="ECO:0000256" key="2">
    <source>
        <dbReference type="SAM" id="SignalP"/>
    </source>
</evidence>
<dbReference type="PROSITE" id="PS51257">
    <property type="entry name" value="PROKAR_LIPOPROTEIN"/>
    <property type="match status" value="1"/>
</dbReference>
<evidence type="ECO:0000256" key="1">
    <source>
        <dbReference type="SAM" id="MobiDB-lite"/>
    </source>
</evidence>
<feature type="compositionally biased region" description="Polar residues" evidence="1">
    <location>
        <begin position="29"/>
        <end position="52"/>
    </location>
</feature>
<comment type="caution">
    <text evidence="3">The sequence shown here is derived from an EMBL/GenBank/DDBJ whole genome shotgun (WGS) entry which is preliminary data.</text>
</comment>
<dbReference type="OrthoDB" id="6630933at2759"/>
<feature type="signal peptide" evidence="2">
    <location>
        <begin position="1"/>
        <end position="22"/>
    </location>
</feature>
<evidence type="ECO:0000313" key="4">
    <source>
        <dbReference type="Proteomes" id="UP000478052"/>
    </source>
</evidence>
<name>A0A6G0ZAX6_APHCR</name>
<feature type="region of interest" description="Disordered" evidence="1">
    <location>
        <begin position="23"/>
        <end position="99"/>
    </location>
</feature>
<dbReference type="AlphaFoldDB" id="A0A6G0ZAX6"/>
<accession>A0A6G0ZAX6</accession>
<sequence length="99" mass="10269">MISKNIVLSMIVVGCLVQFITCPPPAGNKTPNKPLQIGTSKPSSGNTSQSKPPQGAKKSGVNSATKTGVQARGLQVLGSNNNDQVKDPKSSAKKQTVRP</sequence>
<proteinExistence type="predicted"/>
<dbReference type="Proteomes" id="UP000478052">
    <property type="component" value="Unassembled WGS sequence"/>
</dbReference>
<gene>
    <name evidence="3" type="ORF">FWK35_00012193</name>
</gene>
<feature type="non-terminal residue" evidence="3">
    <location>
        <position position="99"/>
    </location>
</feature>
<evidence type="ECO:0000313" key="3">
    <source>
        <dbReference type="EMBL" id="KAF0767982.1"/>
    </source>
</evidence>